<keyword evidence="9" id="KW-1185">Reference proteome</keyword>
<keyword evidence="6" id="KW-0804">Transcription</keyword>
<evidence type="ECO:0000256" key="2">
    <source>
        <dbReference type="ARBA" id="ARBA00009437"/>
    </source>
</evidence>
<dbReference type="SUPFAM" id="SSF46785">
    <property type="entry name" value="Winged helix' DNA-binding domain"/>
    <property type="match status" value="1"/>
</dbReference>
<dbReference type="PANTHER" id="PTHR30346:SF0">
    <property type="entry name" value="HCA OPERON TRANSCRIPTIONAL ACTIVATOR HCAR"/>
    <property type="match status" value="1"/>
</dbReference>
<gene>
    <name evidence="8" type="ORF">ADUPG1_002151</name>
</gene>
<dbReference type="InterPro" id="IPR000847">
    <property type="entry name" value="LysR_HTH_N"/>
</dbReference>
<dbReference type="PANTHER" id="PTHR30346">
    <property type="entry name" value="TRANSCRIPTIONAL DUAL REGULATOR HCAR-RELATED"/>
    <property type="match status" value="1"/>
</dbReference>
<dbReference type="Pfam" id="PF03466">
    <property type="entry name" value="LysR_substrate"/>
    <property type="match status" value="2"/>
</dbReference>
<evidence type="ECO:0000256" key="5">
    <source>
        <dbReference type="ARBA" id="ARBA00023125"/>
    </source>
</evidence>
<dbReference type="PROSITE" id="PS50931">
    <property type="entry name" value="HTH_LYSR"/>
    <property type="match status" value="1"/>
</dbReference>
<comment type="caution">
    <text evidence="8">The sequence shown here is derived from an EMBL/GenBank/DDBJ whole genome shotgun (WGS) entry which is preliminary data.</text>
</comment>
<dbReference type="Gene3D" id="3.40.190.10">
    <property type="entry name" value="Periplasmic binding protein-like II"/>
    <property type="match status" value="2"/>
</dbReference>
<accession>A0ABQ5KLZ8</accession>
<dbReference type="Pfam" id="PF00126">
    <property type="entry name" value="HTH_1"/>
    <property type="match status" value="1"/>
</dbReference>
<evidence type="ECO:0000313" key="8">
    <source>
        <dbReference type="EMBL" id="GKT31975.1"/>
    </source>
</evidence>
<sequence>RRSDPPLRLCGGTDCFAEPVIRRRFAPTGWLATTVDRFWSKHVLELHQLRCFVAAAEELHFGRAAQRLQMMPSALGRHIKLLEEDLGARLFARTTRAVSLTEDGATLLREGRALLSRAEAIEDGFRRWLRKPQARRFRIGAIDSAAAGLLPPLLRDVRAAHPDVAVQLLEEKTIRLLPKLLSGALDLAFETAVVALSHKHGLARRKQIVLPDIADQPLIVPERRSRPHSHDLTTKLFDEAGLTPNIQEIADEKQTIVNMVAARLGVAIVPRWTARMAIPGVRFVPLRLKRGSAAGRLPLAAAWLKGSRDPVRDQVIAVLEARLKSYAR</sequence>
<reference evidence="8" key="1">
    <citation type="submission" date="2022-03" db="EMBL/GenBank/DDBJ databases">
        <title>Draft genome sequence of Aduncisulcus paluster, a free-living microaerophilic Fornicata.</title>
        <authorList>
            <person name="Yuyama I."/>
            <person name="Kume K."/>
            <person name="Tamura T."/>
            <person name="Inagaki Y."/>
            <person name="Hashimoto T."/>
        </authorList>
    </citation>
    <scope>NUCLEOTIDE SEQUENCE</scope>
    <source>
        <strain evidence="8">NY0171</strain>
    </source>
</reference>
<comment type="similarity">
    <text evidence="2">Belongs to the LysR transcriptional regulatory family.</text>
</comment>
<comment type="function">
    <text evidence="1">Trans-acting transcriptional regulator of RuBisCO genes (rbcL and rbcS) expression.</text>
</comment>
<name>A0ABQ5KLZ8_9EUKA</name>
<dbReference type="InterPro" id="IPR036388">
    <property type="entry name" value="WH-like_DNA-bd_sf"/>
</dbReference>
<dbReference type="InterPro" id="IPR005119">
    <property type="entry name" value="LysR_subst-bd"/>
</dbReference>
<feature type="domain" description="HTH lysR-type" evidence="7">
    <location>
        <begin position="44"/>
        <end position="101"/>
    </location>
</feature>
<dbReference type="Proteomes" id="UP001057375">
    <property type="component" value="Unassembled WGS sequence"/>
</dbReference>
<evidence type="ECO:0000313" key="9">
    <source>
        <dbReference type="Proteomes" id="UP001057375"/>
    </source>
</evidence>
<evidence type="ECO:0000256" key="4">
    <source>
        <dbReference type="ARBA" id="ARBA00023015"/>
    </source>
</evidence>
<feature type="non-terminal residue" evidence="8">
    <location>
        <position position="328"/>
    </location>
</feature>
<evidence type="ECO:0000259" key="7">
    <source>
        <dbReference type="PROSITE" id="PS50931"/>
    </source>
</evidence>
<evidence type="ECO:0000256" key="6">
    <source>
        <dbReference type="ARBA" id="ARBA00023163"/>
    </source>
</evidence>
<dbReference type="InterPro" id="IPR036390">
    <property type="entry name" value="WH_DNA-bd_sf"/>
</dbReference>
<dbReference type="SUPFAM" id="SSF53850">
    <property type="entry name" value="Periplasmic binding protein-like II"/>
    <property type="match status" value="1"/>
</dbReference>
<dbReference type="Gene3D" id="1.10.10.10">
    <property type="entry name" value="Winged helix-like DNA-binding domain superfamily/Winged helix DNA-binding domain"/>
    <property type="match status" value="1"/>
</dbReference>
<keyword evidence="4" id="KW-0805">Transcription regulation</keyword>
<evidence type="ECO:0000256" key="1">
    <source>
        <dbReference type="ARBA" id="ARBA00003782"/>
    </source>
</evidence>
<organism evidence="8 9">
    <name type="scientific">Aduncisulcus paluster</name>
    <dbReference type="NCBI Taxonomy" id="2918883"/>
    <lineage>
        <taxon>Eukaryota</taxon>
        <taxon>Metamonada</taxon>
        <taxon>Carpediemonas-like organisms</taxon>
        <taxon>Aduncisulcus</taxon>
    </lineage>
</organism>
<dbReference type="EMBL" id="BQXS01002336">
    <property type="protein sequence ID" value="GKT31975.1"/>
    <property type="molecule type" value="Genomic_DNA"/>
</dbReference>
<keyword evidence="5" id="KW-0238">DNA-binding</keyword>
<feature type="non-terminal residue" evidence="8">
    <location>
        <position position="1"/>
    </location>
</feature>
<dbReference type="CDD" id="cd08414">
    <property type="entry name" value="PBP2_LTTR_aromatics_like"/>
    <property type="match status" value="1"/>
</dbReference>
<proteinExistence type="inferred from homology"/>
<protein>
    <recommendedName>
        <fullName evidence="3">Probable RuBisCO transcriptional regulator</fullName>
    </recommendedName>
</protein>
<evidence type="ECO:0000256" key="3">
    <source>
        <dbReference type="ARBA" id="ARBA00018907"/>
    </source>
</evidence>